<gene>
    <name evidence="3" type="ORF">NCLIV_061750</name>
</gene>
<comment type="similarity">
    <text evidence="1">Belongs to the PITHD1 family.</text>
</comment>
<sequence>MSLIDMSKVECLNEDAQHSIRNIIEKTSDAAYLSSSNEDPQLLIKLGFTSPVKLSSLMIKSPPGSAEAGEVPTTIKLFTNNLAMGFSEAESEPPIQEVVRLRVGWLVVGDFSIHCSTLSEGDGNTSDAEYTALACLMTLQVPADTR</sequence>
<dbReference type="SUPFAM" id="SSF49785">
    <property type="entry name" value="Galactose-binding domain-like"/>
    <property type="match status" value="1"/>
</dbReference>
<dbReference type="GO" id="GO:0005737">
    <property type="term" value="C:cytoplasm"/>
    <property type="evidence" value="ECO:0007669"/>
    <property type="project" value="UniProtKB-ARBA"/>
</dbReference>
<dbReference type="OrthoDB" id="2121326at2759"/>
<dbReference type="InterPro" id="IPR037047">
    <property type="entry name" value="PITH_dom_sf"/>
</dbReference>
<dbReference type="VEuPathDB" id="ToxoDB:NCLIV_061750"/>
<dbReference type="PANTHER" id="PTHR12175">
    <property type="entry name" value="AD039 HT014 THIOREDOXIN FAMILY TRP26"/>
    <property type="match status" value="1"/>
</dbReference>
<dbReference type="EMBL" id="FR823393">
    <property type="protein sequence ID" value="CBZ55750.1"/>
    <property type="molecule type" value="Genomic_DNA"/>
</dbReference>
<protein>
    <recommendedName>
        <fullName evidence="2">PITH domain-containing protein</fullName>
    </recommendedName>
</protein>
<evidence type="ECO:0000256" key="1">
    <source>
        <dbReference type="ARBA" id="ARBA00025788"/>
    </source>
</evidence>
<organism evidence="3 4">
    <name type="scientific">Neospora caninum (strain Liverpool)</name>
    <dbReference type="NCBI Taxonomy" id="572307"/>
    <lineage>
        <taxon>Eukaryota</taxon>
        <taxon>Sar</taxon>
        <taxon>Alveolata</taxon>
        <taxon>Apicomplexa</taxon>
        <taxon>Conoidasida</taxon>
        <taxon>Coccidia</taxon>
        <taxon>Eucoccidiorida</taxon>
        <taxon>Eimeriorina</taxon>
        <taxon>Sarcocystidae</taxon>
        <taxon>Neospora</taxon>
    </lineage>
</organism>
<dbReference type="eggNOG" id="KOG0908">
    <property type="taxonomic scope" value="Eukaryota"/>
</dbReference>
<dbReference type="GeneID" id="13441181"/>
<feature type="domain" description="PITH" evidence="2">
    <location>
        <begin position="1"/>
        <end position="146"/>
    </location>
</feature>
<dbReference type="AlphaFoldDB" id="F0VPV3"/>
<reference evidence="4" key="1">
    <citation type="journal article" date="2012" name="PLoS Pathog.">
        <title>Comparative genomics of the apicomplexan parasites Toxoplasma gondii and Neospora caninum: Coccidia differing in host range and transmission strategy.</title>
        <authorList>
            <person name="Reid A.J."/>
            <person name="Vermont S.J."/>
            <person name="Cotton J.A."/>
            <person name="Harris D."/>
            <person name="Hill-Cawthorne G.A."/>
            <person name="Konen-Waisman S."/>
            <person name="Latham S.M."/>
            <person name="Mourier T."/>
            <person name="Norton R."/>
            <person name="Quail M.A."/>
            <person name="Sanders M."/>
            <person name="Shanmugam D."/>
            <person name="Sohal A."/>
            <person name="Wasmuth J.D."/>
            <person name="Brunk B."/>
            <person name="Grigg M.E."/>
            <person name="Howard J.C."/>
            <person name="Parkinson J."/>
            <person name="Roos D.S."/>
            <person name="Trees A.J."/>
            <person name="Berriman M."/>
            <person name="Pain A."/>
            <person name="Wastling J.M."/>
        </authorList>
    </citation>
    <scope>NUCLEOTIDE SEQUENCE [LARGE SCALE GENOMIC DNA]</scope>
    <source>
        <strain evidence="4">Liverpool</strain>
    </source>
</reference>
<name>F0VPV3_NEOCL</name>
<dbReference type="InterPro" id="IPR008979">
    <property type="entry name" value="Galactose-bd-like_sf"/>
</dbReference>
<dbReference type="PROSITE" id="PS51532">
    <property type="entry name" value="PITH"/>
    <property type="match status" value="1"/>
</dbReference>
<evidence type="ECO:0000259" key="2">
    <source>
        <dbReference type="PROSITE" id="PS51532"/>
    </source>
</evidence>
<proteinExistence type="inferred from homology"/>
<dbReference type="Proteomes" id="UP000007494">
    <property type="component" value="Chromosome XII"/>
</dbReference>
<evidence type="ECO:0000313" key="4">
    <source>
        <dbReference type="Proteomes" id="UP000007494"/>
    </source>
</evidence>
<dbReference type="InterPro" id="IPR010400">
    <property type="entry name" value="PITH_dom"/>
</dbReference>
<accession>F0VPV3</accession>
<dbReference type="Pfam" id="PF06201">
    <property type="entry name" value="PITH"/>
    <property type="match status" value="1"/>
</dbReference>
<dbReference type="Gene3D" id="2.60.120.470">
    <property type="entry name" value="PITH domain"/>
    <property type="match status" value="1"/>
</dbReference>
<evidence type="ECO:0000313" key="3">
    <source>
        <dbReference type="EMBL" id="CBZ55750.1"/>
    </source>
</evidence>
<dbReference type="RefSeq" id="XP_003885776.1">
    <property type="nucleotide sequence ID" value="XM_003885727.1"/>
</dbReference>
<dbReference type="InParanoid" id="F0VPV3"/>
<dbReference type="InterPro" id="IPR045099">
    <property type="entry name" value="PITH1-like"/>
</dbReference>
<keyword evidence="4" id="KW-1185">Reference proteome</keyword>